<feature type="transmembrane region" description="Helical" evidence="1">
    <location>
        <begin position="19"/>
        <end position="37"/>
    </location>
</feature>
<sequence>MTDDNNNITSVTRRSRFKYGFWVIGVILGISAAVWGFQRFLISPNSISPPKELVWHNDLKIDLRHPDVLIESESLSRLPKDLLTIPFLHDTLTEDFVFYYQNNADRLGITGSLRRIIFEHELTLRDNLLETLLDQPANIALWHDERGRLDRFMAVIKLSGLARLLEPLVKIAADDTQLARMDFAPLKVGNEAISVYQLRYGVSKPLLFASYGDNLLLFSDLAMLYDQQTPSQESSEVISALLNGDTLWQQSFALKTHDAANSPASGADKTAHRISISANYLGFGYQRFVPAFAGVRFEMQPQGWASYLALNDASTAENAAFDFSPIWKTMPMGASLCLALPVSHSVPEYLLQRIDTLSDEAEATTATSLTMSGASGLCWYPDSHLYTPLIVSRLETPADEQIDTKLATLFATVIGAREKQPVPVLATRKNQAHLWQRDVSSRYGQYPASESGAAQNLVGSRFFRVSLARHDQTLLFSLDDQLVNKALQTLDKNFPPIADVLPAQGVVSAYMAPEALSGLLKQEAFASLPKNVEPIFYNAAQTHLLPKLSALAGQRRYALVLPADTQVKESWQWLPLQWQGL</sequence>
<comment type="caution">
    <text evidence="2">The sequence shown here is derived from an EMBL/GenBank/DDBJ whole genome shotgun (WGS) entry which is preliminary data.</text>
</comment>
<dbReference type="InterPro" id="IPR018671">
    <property type="entry name" value="DUF2138"/>
</dbReference>
<protein>
    <submittedName>
        <fullName evidence="2">Uncharacterized protein YfaA (DUF2138 family)</fullName>
    </submittedName>
</protein>
<dbReference type="NCBIfam" id="NF008500">
    <property type="entry name" value="PRK11410.1"/>
    <property type="match status" value="1"/>
</dbReference>
<keyword evidence="1" id="KW-0812">Transmembrane</keyword>
<reference evidence="2" key="2">
    <citation type="submission" date="2019-08" db="EMBL/GenBank/DDBJ databases">
        <title>Investigation of anaerobic lignin degradation for improved lignocellulosic biofuels.</title>
        <authorList>
            <person name="Deangelis K.PhD."/>
        </authorList>
    </citation>
    <scope>NUCLEOTIDE SEQUENCE [LARGE SCALE GENOMIC DNA]</scope>
    <source>
        <strain evidence="2">128R</strain>
    </source>
</reference>
<evidence type="ECO:0000256" key="1">
    <source>
        <dbReference type="SAM" id="Phobius"/>
    </source>
</evidence>
<name>A0A542BTX9_SERFO</name>
<organism evidence="2">
    <name type="scientific">Serratia fonticola</name>
    <dbReference type="NCBI Taxonomy" id="47917"/>
    <lineage>
        <taxon>Bacteria</taxon>
        <taxon>Pseudomonadati</taxon>
        <taxon>Pseudomonadota</taxon>
        <taxon>Gammaproteobacteria</taxon>
        <taxon>Enterobacterales</taxon>
        <taxon>Yersiniaceae</taxon>
        <taxon>Serratia</taxon>
    </lineage>
</organism>
<gene>
    <name evidence="2" type="ORF">FHU10_3035</name>
</gene>
<proteinExistence type="predicted"/>
<accession>A0A542BTX9</accession>
<dbReference type="EMBL" id="VISQ01000001">
    <property type="protein sequence ID" value="TVZ70462.1"/>
    <property type="molecule type" value="Genomic_DNA"/>
</dbReference>
<dbReference type="Pfam" id="PF09909">
    <property type="entry name" value="DUF2138"/>
    <property type="match status" value="1"/>
</dbReference>
<keyword evidence="1" id="KW-0472">Membrane</keyword>
<reference evidence="2" key="1">
    <citation type="submission" date="2019-06" db="EMBL/GenBank/DDBJ databases">
        <authorList>
            <person name="Deangelis K."/>
            <person name="Huntemann M."/>
            <person name="Clum A."/>
            <person name="Pillay M."/>
            <person name="Palaniappan K."/>
            <person name="Varghese N."/>
            <person name="Mikhailova N."/>
            <person name="Stamatis D."/>
            <person name="Reddy T."/>
            <person name="Daum C."/>
            <person name="Shapiro N."/>
            <person name="Ivanova N."/>
            <person name="Kyrpides N."/>
            <person name="Woyke T."/>
        </authorList>
    </citation>
    <scope>NUCLEOTIDE SEQUENCE [LARGE SCALE GENOMIC DNA]</scope>
    <source>
        <strain evidence="2">128R</strain>
    </source>
</reference>
<dbReference type="OrthoDB" id="6978897at2"/>
<evidence type="ECO:0000313" key="2">
    <source>
        <dbReference type="EMBL" id="TVZ70462.1"/>
    </source>
</evidence>
<keyword evidence="1" id="KW-1133">Transmembrane helix</keyword>
<dbReference type="AlphaFoldDB" id="A0A542BTX9"/>